<evidence type="ECO:0000313" key="1">
    <source>
        <dbReference type="EMBL" id="RKR96471.1"/>
    </source>
</evidence>
<sequence>MRAQGRRIGAPRRIDRLGVADDIFWRTHHGMGIPTSMQGLWRFDTVLTPADLEPMYQALAAGPLTRRVVRGRVWPARSSFVHGADLAPIHSESGPLPPGGITEWADSRGDTTLNIDTGPVWELSVARLSEGGSVVSLLCSHVVADALSLVRAVQIASGAAPPGDQVNDLPTVSDDMRDAARQLRTVVGGVARSLWKAMIDSRRRAELFAAATGSEPMPAKTEGAPTWREPTAIFSIDLGAWREVADAHGGTANTLFTALIAELVLQVRGSGPAELIIPISLGGAAGNSLTAATVSVSTIDECRDLAGLRTRARLAFQAAGTGVGIGPPAGMPEELVQVIGHRAAHRLMPDPGSRDGLASNLGALDGMLTMLAGHRGRAIAARSVHGGLTGRQCGHTRTSVAGWAATTGDCLTFCVGTPDPAVARSEDLRLLIDQILARWDLTPTYW</sequence>
<dbReference type="Gene3D" id="3.30.559.10">
    <property type="entry name" value="Chloramphenicol acetyltransferase-like domain"/>
    <property type="match status" value="1"/>
</dbReference>
<dbReference type="OrthoDB" id="8183309at2"/>
<proteinExistence type="predicted"/>
<comment type="caution">
    <text evidence="1">The sequence shown here is derived from an EMBL/GenBank/DDBJ whole genome shotgun (WGS) entry which is preliminary data.</text>
</comment>
<dbReference type="RefSeq" id="WP_147431406.1">
    <property type="nucleotide sequence ID" value="NZ_CBCRXS010000008.1"/>
</dbReference>
<evidence type="ECO:0000313" key="2">
    <source>
        <dbReference type="Proteomes" id="UP000274762"/>
    </source>
</evidence>
<dbReference type="SUPFAM" id="SSF52777">
    <property type="entry name" value="CoA-dependent acyltransferases"/>
    <property type="match status" value="1"/>
</dbReference>
<name>A0A495K5L9_WILMA</name>
<dbReference type="EMBL" id="RBKV01000001">
    <property type="protein sequence ID" value="RKR96471.1"/>
    <property type="molecule type" value="Genomic_DNA"/>
</dbReference>
<protein>
    <recommendedName>
        <fullName evidence="3">Condensation domain-containing protein</fullName>
    </recommendedName>
</protein>
<dbReference type="Gene3D" id="3.30.559.30">
    <property type="entry name" value="Nonribosomal peptide synthetase, condensation domain"/>
    <property type="match status" value="1"/>
</dbReference>
<dbReference type="Proteomes" id="UP000274762">
    <property type="component" value="Unassembled WGS sequence"/>
</dbReference>
<evidence type="ECO:0008006" key="3">
    <source>
        <dbReference type="Google" id="ProtNLM"/>
    </source>
</evidence>
<organism evidence="1 2">
    <name type="scientific">Williamsia marianensis</name>
    <dbReference type="NCBI Taxonomy" id="85044"/>
    <lineage>
        <taxon>Bacteria</taxon>
        <taxon>Bacillati</taxon>
        <taxon>Actinomycetota</taxon>
        <taxon>Actinomycetes</taxon>
        <taxon>Mycobacteriales</taxon>
        <taxon>Nocardiaceae</taxon>
        <taxon>Williamsia</taxon>
    </lineage>
</organism>
<dbReference type="AlphaFoldDB" id="A0A495K5L9"/>
<accession>A0A495K5L9</accession>
<gene>
    <name evidence="1" type="ORF">DFJ75_3321</name>
</gene>
<reference evidence="1 2" key="1">
    <citation type="submission" date="2018-10" db="EMBL/GenBank/DDBJ databases">
        <title>Sequencing the genomes of 1000 actinobacteria strains.</title>
        <authorList>
            <person name="Klenk H.-P."/>
        </authorList>
    </citation>
    <scope>NUCLEOTIDE SEQUENCE [LARGE SCALE GENOMIC DNA]</scope>
    <source>
        <strain evidence="1 2">DSM 44343</strain>
    </source>
</reference>
<dbReference type="InterPro" id="IPR023213">
    <property type="entry name" value="CAT-like_dom_sf"/>
</dbReference>